<reference evidence="1 3" key="2">
    <citation type="journal article" date="2011" name="PLoS Biol.">
        <title>Modernizing reference genome assemblies.</title>
        <authorList>
            <person name="Church D.M."/>
            <person name="Schneider V.A."/>
            <person name="Graves T."/>
            <person name="Auger K."/>
            <person name="Cunningham F."/>
            <person name="Bouk N."/>
            <person name="Chen H.C."/>
            <person name="Agarwala R."/>
            <person name="McLaren W.M."/>
            <person name="Ritchie G.R."/>
            <person name="Albracht D."/>
            <person name="Kremitzki M."/>
            <person name="Rock S."/>
            <person name="Kotkiewicz H."/>
            <person name="Kremitzki C."/>
            <person name="Wollam A."/>
            <person name="Trani L."/>
            <person name="Fulton L."/>
            <person name="Fulton R."/>
            <person name="Matthews L."/>
            <person name="Whitehead S."/>
            <person name="Chow W."/>
            <person name="Torrance J."/>
            <person name="Dunn M."/>
            <person name="Harden G."/>
            <person name="Threadgold G."/>
            <person name="Wood J."/>
            <person name="Collins J."/>
            <person name="Heath P."/>
            <person name="Griffiths G."/>
            <person name="Pelan S."/>
            <person name="Grafham D."/>
            <person name="Eichler E.E."/>
            <person name="Weinstock G."/>
            <person name="Mardis E.R."/>
            <person name="Wilson R.K."/>
            <person name="Howe K."/>
            <person name="Flicek P."/>
            <person name="Hubbard T."/>
        </authorList>
    </citation>
    <scope>NUCLEOTIDE SEQUENCE [LARGE SCALE GENOMIC DNA]</scope>
    <source>
        <strain evidence="1 3">C57BL/6J</strain>
    </source>
</reference>
<dbReference type="UCSC" id="uc008lza.1">
    <property type="organism name" value="mouse"/>
</dbReference>
<dbReference type="PANTHER" id="PTHR46923:SF1">
    <property type="entry name" value="CATION CHANNEL SPERM-ASSOCIATED PROTEIN 2"/>
    <property type="match status" value="1"/>
</dbReference>
<organism evidence="1 3">
    <name type="scientific">Mus musculus</name>
    <name type="common">Mouse</name>
    <dbReference type="NCBI Taxonomy" id="10090"/>
    <lineage>
        <taxon>Eukaryota</taxon>
        <taxon>Metazoa</taxon>
        <taxon>Chordata</taxon>
        <taxon>Craniata</taxon>
        <taxon>Vertebrata</taxon>
        <taxon>Euteleostomi</taxon>
        <taxon>Mammalia</taxon>
        <taxon>Eutheria</taxon>
        <taxon>Euarchontoglires</taxon>
        <taxon>Glires</taxon>
        <taxon>Rodentia</taxon>
        <taxon>Myomorpha</taxon>
        <taxon>Muroidea</taxon>
        <taxon>Muridae</taxon>
        <taxon>Murinae</taxon>
        <taxon>Mus</taxon>
        <taxon>Mus</taxon>
    </lineage>
</organism>
<reference evidence="1" key="4">
    <citation type="submission" date="2025-09" db="UniProtKB">
        <authorList>
            <consortium name="Ensembl"/>
        </authorList>
    </citation>
    <scope>IDENTIFICATION</scope>
    <source>
        <strain evidence="1">C57BL/6J</strain>
    </source>
</reference>
<evidence type="ECO:0000313" key="2">
    <source>
        <dbReference type="MGI" id="MGI:2387404"/>
    </source>
</evidence>
<dbReference type="PANTHER" id="PTHR46923">
    <property type="entry name" value="CATION CHANNEL SPERM-ASSOCIATED PROTEIN 2"/>
    <property type="match status" value="1"/>
</dbReference>
<gene>
    <name evidence="1 2" type="primary">Catsper2</name>
</gene>
<evidence type="ECO:0000313" key="3">
    <source>
        <dbReference type="Proteomes" id="UP000000589"/>
    </source>
</evidence>
<reference evidence="1" key="3">
    <citation type="submission" date="2025-08" db="UniProtKB">
        <authorList>
            <consortium name="Ensembl"/>
        </authorList>
    </citation>
    <scope>IDENTIFICATION</scope>
    <source>
        <strain evidence="1">C57BL/6J</strain>
    </source>
</reference>
<evidence type="ECO:0000313" key="1">
    <source>
        <dbReference type="Ensembl" id="ENSMUSP00000119091.2"/>
    </source>
</evidence>
<dbReference type="Bgee" id="ENSMUSG00000033486">
    <property type="expression patterns" value="Expressed in seminiferous tubule of testis and 229 other cell types or tissues"/>
</dbReference>
<dbReference type="ProteomicsDB" id="359846"/>
<dbReference type="AlphaFoldDB" id="D6RCY8"/>
<keyword evidence="4" id="KW-1267">Proteomics identification</keyword>
<dbReference type="SMR" id="D6RCY8"/>
<dbReference type="Proteomes" id="UP000000589">
    <property type="component" value="Chromosome 2"/>
</dbReference>
<dbReference type="MGI" id="MGI:2387404">
    <property type="gene designation" value="Catsper2"/>
</dbReference>
<dbReference type="Antibodypedia" id="11368">
    <property type="antibodies" value="136 antibodies from 16 providers"/>
</dbReference>
<name>D6RCY8_MOUSE</name>
<sequence length="134" mass="15510">MAQEQGHFQLLRADAIRSKLIDTFSLIEHLQGLSQAVPRHTLREILDPSYQQKLMSGDQEQLVRFSIKPRRMGHITHSRRLLSRLRVRCSRMPPLSLWAGWVLDSSVFSKFIISLIFLNTFVLMVEIGDSTLNH</sequence>
<dbReference type="GO" id="GO:0030317">
    <property type="term" value="P:flagellated sperm motility"/>
    <property type="evidence" value="ECO:0007669"/>
    <property type="project" value="InterPro"/>
</dbReference>
<dbReference type="Ensembl" id="ENSMUST00000154604.8">
    <property type="protein sequence ID" value="ENSMUSP00000119091.2"/>
    <property type="gene ID" value="ENSMUSG00000033486.15"/>
</dbReference>
<keyword evidence="3" id="KW-1185">Reference proteome</keyword>
<dbReference type="GO" id="GO:0036128">
    <property type="term" value="C:CatSper complex"/>
    <property type="evidence" value="ECO:0007669"/>
    <property type="project" value="InterPro"/>
</dbReference>
<dbReference type="HOGENOM" id="CLU_1895499_0_0_1"/>
<accession>D6RCY8</accession>
<dbReference type="ExpressionAtlas" id="D6RCY8">
    <property type="expression patterns" value="baseline and differential"/>
</dbReference>
<protein>
    <submittedName>
        <fullName evidence="1">Cation channel, sperm associated 2</fullName>
    </submittedName>
</protein>
<dbReference type="AGR" id="MGI:2387404"/>
<dbReference type="GeneTree" id="ENSGT00910000144338"/>
<evidence type="ECO:0007829" key="4">
    <source>
        <dbReference type="ProteomicsDB" id="D6RCY8"/>
    </source>
</evidence>
<dbReference type="VEuPathDB" id="HostDB:ENSMUSG00000033486"/>
<dbReference type="InterPro" id="IPR028747">
    <property type="entry name" value="CatSper2"/>
</dbReference>
<proteinExistence type="evidence at protein level"/>
<reference evidence="1 3" key="1">
    <citation type="journal article" date="2009" name="PLoS Biol.">
        <title>Lineage-specific biology revealed by a finished genome assembly of the mouse.</title>
        <authorList>
            <consortium name="Mouse Genome Sequencing Consortium"/>
            <person name="Church D.M."/>
            <person name="Goodstadt L."/>
            <person name="Hillier L.W."/>
            <person name="Zody M.C."/>
            <person name="Goldstein S."/>
            <person name="She X."/>
            <person name="Bult C.J."/>
            <person name="Agarwala R."/>
            <person name="Cherry J.L."/>
            <person name="DiCuccio M."/>
            <person name="Hlavina W."/>
            <person name="Kapustin Y."/>
            <person name="Meric P."/>
            <person name="Maglott D."/>
            <person name="Birtle Z."/>
            <person name="Marques A.C."/>
            <person name="Graves T."/>
            <person name="Zhou S."/>
            <person name="Teague B."/>
            <person name="Potamousis K."/>
            <person name="Churas C."/>
            <person name="Place M."/>
            <person name="Herschleb J."/>
            <person name="Runnheim R."/>
            <person name="Forrest D."/>
            <person name="Amos-Landgraf J."/>
            <person name="Schwartz D.C."/>
            <person name="Cheng Z."/>
            <person name="Lindblad-Toh K."/>
            <person name="Eichler E.E."/>
            <person name="Ponting C.P."/>
        </authorList>
    </citation>
    <scope>NUCLEOTIDE SEQUENCE [LARGE SCALE GENOMIC DNA]</scope>
    <source>
        <strain evidence="1 3">C57BL/6J</strain>
    </source>
</reference>
<dbReference type="GO" id="GO:0005227">
    <property type="term" value="F:calcium-activated cation channel activity"/>
    <property type="evidence" value="ECO:0007669"/>
    <property type="project" value="InterPro"/>
</dbReference>